<accession>H6V5Z4</accession>
<feature type="non-terminal residue" evidence="1">
    <location>
        <position position="1"/>
    </location>
</feature>
<reference evidence="1" key="1">
    <citation type="submission" date="2011-09" db="EMBL/GenBank/DDBJ databases">
        <title>Variation of the expressed major surface glycoprotein in Pneumocystis jirovecii.</title>
        <authorList>
            <person name="Beser J."/>
            <person name="Joannin N."/>
            <person name="Botero-Kleiven S."/>
            <person name="Lindh J."/>
            <person name="Hagblom P."/>
        </authorList>
    </citation>
    <scope>NUCLEOTIDE SEQUENCE</scope>
    <source>
        <strain evidence="1">T50</strain>
        <tissue evidence="1">Bronchoalveolar lavage</tissue>
    </source>
</reference>
<dbReference type="EMBL" id="JN792985">
    <property type="protein sequence ID" value="AEZ01883.1"/>
    <property type="molecule type" value="Genomic_DNA"/>
</dbReference>
<name>H6V5Z4_PNEJI</name>
<organism evidence="1">
    <name type="scientific">Pneumocystis jirovecii</name>
    <name type="common">Human pneumocystis pneumonia agent</name>
    <dbReference type="NCBI Taxonomy" id="42068"/>
    <lineage>
        <taxon>Eukaryota</taxon>
        <taxon>Fungi</taxon>
        <taxon>Dikarya</taxon>
        <taxon>Ascomycota</taxon>
        <taxon>Taphrinomycotina</taxon>
        <taxon>Pneumocystomycetes</taxon>
        <taxon>Pneumocystaceae</taxon>
        <taxon>Pneumocystis</taxon>
    </lineage>
</organism>
<proteinExistence type="predicted"/>
<feature type="non-terminal residue" evidence="1">
    <location>
        <position position="120"/>
    </location>
</feature>
<sequence length="120" mass="13519">RAVKRQAAQAAQAVQSVYDDEEYLLALIAGEDYNNDDKCKKSLKEYCEALTKAGLNNEQIHSKLKDLCNTGKQDQKCKGMKDKIKNKCSKLKTTLETPPKTSQTNDECIENEQQCLFLEG</sequence>
<evidence type="ECO:0000313" key="1">
    <source>
        <dbReference type="EMBL" id="AEZ01883.1"/>
    </source>
</evidence>
<gene>
    <name evidence="1" type="primary">msg</name>
</gene>
<protein>
    <submittedName>
        <fullName evidence="1">Major surface glycoprotein</fullName>
    </submittedName>
</protein>
<dbReference type="VEuPathDB" id="FungiDB:T551_03668"/>
<dbReference type="AlphaFoldDB" id="H6V5Z4"/>